<protein>
    <submittedName>
        <fullName evidence="1">Uncharacterized protein</fullName>
    </submittedName>
</protein>
<reference evidence="1 2" key="1">
    <citation type="submission" date="2019-05" db="EMBL/GenBank/DDBJ databases">
        <title>Another draft genome of Portunus trituberculatus and its Hox gene families provides insights of decapod evolution.</title>
        <authorList>
            <person name="Jeong J.-H."/>
            <person name="Song I."/>
            <person name="Kim S."/>
            <person name="Choi T."/>
            <person name="Kim D."/>
            <person name="Ryu S."/>
            <person name="Kim W."/>
        </authorList>
    </citation>
    <scope>NUCLEOTIDE SEQUENCE [LARGE SCALE GENOMIC DNA]</scope>
    <source>
        <tissue evidence="1">Muscle</tissue>
    </source>
</reference>
<gene>
    <name evidence="1" type="ORF">E2C01_044186</name>
</gene>
<evidence type="ECO:0000313" key="1">
    <source>
        <dbReference type="EMBL" id="MPC50358.1"/>
    </source>
</evidence>
<comment type="caution">
    <text evidence="1">The sequence shown here is derived from an EMBL/GenBank/DDBJ whole genome shotgun (WGS) entry which is preliminary data.</text>
</comment>
<dbReference type="Proteomes" id="UP000324222">
    <property type="component" value="Unassembled WGS sequence"/>
</dbReference>
<evidence type="ECO:0000313" key="2">
    <source>
        <dbReference type="Proteomes" id="UP000324222"/>
    </source>
</evidence>
<sequence length="68" mass="7437">MSYIFGAPAIARPACLPRVVRQARCAGAEAVPLVISACSLQPLLSLLFYCVGVVILIETNVRYFCYEE</sequence>
<accession>A0A5B7FZQ4</accession>
<dbReference type="EMBL" id="VSRR010009454">
    <property type="protein sequence ID" value="MPC50358.1"/>
    <property type="molecule type" value="Genomic_DNA"/>
</dbReference>
<dbReference type="AlphaFoldDB" id="A0A5B7FZQ4"/>
<name>A0A5B7FZQ4_PORTR</name>
<organism evidence="1 2">
    <name type="scientific">Portunus trituberculatus</name>
    <name type="common">Swimming crab</name>
    <name type="synonym">Neptunus trituberculatus</name>
    <dbReference type="NCBI Taxonomy" id="210409"/>
    <lineage>
        <taxon>Eukaryota</taxon>
        <taxon>Metazoa</taxon>
        <taxon>Ecdysozoa</taxon>
        <taxon>Arthropoda</taxon>
        <taxon>Crustacea</taxon>
        <taxon>Multicrustacea</taxon>
        <taxon>Malacostraca</taxon>
        <taxon>Eumalacostraca</taxon>
        <taxon>Eucarida</taxon>
        <taxon>Decapoda</taxon>
        <taxon>Pleocyemata</taxon>
        <taxon>Brachyura</taxon>
        <taxon>Eubrachyura</taxon>
        <taxon>Portunoidea</taxon>
        <taxon>Portunidae</taxon>
        <taxon>Portuninae</taxon>
        <taxon>Portunus</taxon>
    </lineage>
</organism>
<keyword evidence="2" id="KW-1185">Reference proteome</keyword>
<proteinExistence type="predicted"/>